<name>A0A6A6ZG21_9PLEO</name>
<feature type="region of interest" description="Disordered" evidence="1">
    <location>
        <begin position="14"/>
        <end position="44"/>
    </location>
</feature>
<dbReference type="EMBL" id="MU006242">
    <property type="protein sequence ID" value="KAF2819970.1"/>
    <property type="molecule type" value="Genomic_DNA"/>
</dbReference>
<dbReference type="AlphaFoldDB" id="A0A6A6ZG21"/>
<sequence>MTCKAADGTMWNVSTGGVAKRAKGDEEDEPTKEVNTTETKSIGERLSTRKRSRFDIPLATTDTLPRFLSLQGKERAVGVVGVYFTEGTLYVNREQRITRFGPNVPHLIGTELQEAPSSIVQRTGQELHIERNGTPMFIFHYPAHSPATGNNTRSGPPTHLVEIDIFVVELRKCLLPSSQTQKNVIATAEYKSIDDIT</sequence>
<evidence type="ECO:0000313" key="3">
    <source>
        <dbReference type="Proteomes" id="UP000799424"/>
    </source>
</evidence>
<organism evidence="2 3">
    <name type="scientific">Ophiobolus disseminans</name>
    <dbReference type="NCBI Taxonomy" id="1469910"/>
    <lineage>
        <taxon>Eukaryota</taxon>
        <taxon>Fungi</taxon>
        <taxon>Dikarya</taxon>
        <taxon>Ascomycota</taxon>
        <taxon>Pezizomycotina</taxon>
        <taxon>Dothideomycetes</taxon>
        <taxon>Pleosporomycetidae</taxon>
        <taxon>Pleosporales</taxon>
        <taxon>Pleosporineae</taxon>
        <taxon>Phaeosphaeriaceae</taxon>
        <taxon>Ophiobolus</taxon>
    </lineage>
</organism>
<reference evidence="2" key="1">
    <citation type="journal article" date="2020" name="Stud. Mycol.">
        <title>101 Dothideomycetes genomes: a test case for predicting lifestyles and emergence of pathogens.</title>
        <authorList>
            <person name="Haridas S."/>
            <person name="Albert R."/>
            <person name="Binder M."/>
            <person name="Bloem J."/>
            <person name="Labutti K."/>
            <person name="Salamov A."/>
            <person name="Andreopoulos B."/>
            <person name="Baker S."/>
            <person name="Barry K."/>
            <person name="Bills G."/>
            <person name="Bluhm B."/>
            <person name="Cannon C."/>
            <person name="Castanera R."/>
            <person name="Culley D."/>
            <person name="Daum C."/>
            <person name="Ezra D."/>
            <person name="Gonzalez J."/>
            <person name="Henrissat B."/>
            <person name="Kuo A."/>
            <person name="Liang C."/>
            <person name="Lipzen A."/>
            <person name="Lutzoni F."/>
            <person name="Magnuson J."/>
            <person name="Mondo S."/>
            <person name="Nolan M."/>
            <person name="Ohm R."/>
            <person name="Pangilinan J."/>
            <person name="Park H.-J."/>
            <person name="Ramirez L."/>
            <person name="Alfaro M."/>
            <person name="Sun H."/>
            <person name="Tritt A."/>
            <person name="Yoshinaga Y."/>
            <person name="Zwiers L.-H."/>
            <person name="Turgeon B."/>
            <person name="Goodwin S."/>
            <person name="Spatafora J."/>
            <person name="Crous P."/>
            <person name="Grigoriev I."/>
        </authorList>
    </citation>
    <scope>NUCLEOTIDE SEQUENCE</scope>
    <source>
        <strain evidence="2">CBS 113818</strain>
    </source>
</reference>
<protein>
    <submittedName>
        <fullName evidence="2">Uncharacterized protein</fullName>
    </submittedName>
</protein>
<accession>A0A6A6ZG21</accession>
<evidence type="ECO:0000313" key="2">
    <source>
        <dbReference type="EMBL" id="KAF2819970.1"/>
    </source>
</evidence>
<dbReference type="Proteomes" id="UP000799424">
    <property type="component" value="Unassembled WGS sequence"/>
</dbReference>
<keyword evidence="3" id="KW-1185">Reference proteome</keyword>
<gene>
    <name evidence="2" type="ORF">CC86DRAFT_123419</name>
</gene>
<proteinExistence type="predicted"/>
<evidence type="ECO:0000256" key="1">
    <source>
        <dbReference type="SAM" id="MobiDB-lite"/>
    </source>
</evidence>